<evidence type="ECO:0000256" key="4">
    <source>
        <dbReference type="ARBA" id="ARBA00012572"/>
    </source>
</evidence>
<name>A0A4P9K665_9GAMM</name>
<dbReference type="InterPro" id="IPR001240">
    <property type="entry name" value="PRAI_dom"/>
</dbReference>
<dbReference type="RefSeq" id="WP_138564412.1">
    <property type="nucleotide sequence ID" value="NZ_CP040602.1"/>
</dbReference>
<dbReference type="Pfam" id="PF00697">
    <property type="entry name" value="PRAI"/>
    <property type="match status" value="1"/>
</dbReference>
<dbReference type="SUPFAM" id="SSF51366">
    <property type="entry name" value="Ribulose-phoshate binding barrel"/>
    <property type="match status" value="1"/>
</dbReference>
<dbReference type="FunFam" id="3.20.20.70:FF:000075">
    <property type="entry name" value="Tryptophan biosynthesis protein TRP1"/>
    <property type="match status" value="1"/>
</dbReference>
<dbReference type="PANTHER" id="PTHR42894:SF1">
    <property type="entry name" value="N-(5'-PHOSPHORIBOSYL)ANTHRANILATE ISOMERASE"/>
    <property type="match status" value="1"/>
</dbReference>
<evidence type="ECO:0000256" key="2">
    <source>
        <dbReference type="ARBA" id="ARBA00004664"/>
    </source>
</evidence>
<reference evidence="12 13" key="1">
    <citation type="submission" date="2019-05" db="EMBL/GenBank/DDBJ databases">
        <title>Thiomicrorhabdus sediminis sp. nov, a novel sulfur-oxidizing bacterium isolated from coastal sediment.</title>
        <authorList>
            <person name="Liu X."/>
        </authorList>
    </citation>
    <scope>NUCLEOTIDE SEQUENCE [LARGE SCALE GENOMIC DNA]</scope>
    <source>
        <strain evidence="12 13">G1</strain>
    </source>
</reference>
<dbReference type="CDD" id="cd00405">
    <property type="entry name" value="PRAI"/>
    <property type="match status" value="1"/>
</dbReference>
<proteinExistence type="inferred from homology"/>
<evidence type="ECO:0000256" key="1">
    <source>
        <dbReference type="ARBA" id="ARBA00001164"/>
    </source>
</evidence>
<dbReference type="EC" id="5.3.1.24" evidence="4 10"/>
<dbReference type="NCBIfam" id="NF002299">
    <property type="entry name" value="PRK01222.1-6"/>
    <property type="match status" value="1"/>
</dbReference>
<dbReference type="OrthoDB" id="9796196at2"/>
<feature type="domain" description="N-(5'phosphoribosyl) anthranilate isomerase (PRAI)" evidence="11">
    <location>
        <begin position="7"/>
        <end position="202"/>
    </location>
</feature>
<evidence type="ECO:0000256" key="10">
    <source>
        <dbReference type="HAMAP-Rule" id="MF_00135"/>
    </source>
</evidence>
<sequence>MSCRTRVKICGITRLQDAQAAICSGADAIGLVFYEPSPRNVAIDQAAQISKALPAFVTKTALFVDASVEYVEQVLAQVDIDLLQFHGDESAEYCRQFNRPYIKAVRMREDTDLEQIADDYNDTSGLLLDAYIPGIPGGTGEQFNWQWVPKDFKKPIILAGGLSAENVGEAIETAAPYAVDISGGVEAQKGIKSADKIQKFMQVVHLANRDMFTAKQTS</sequence>
<accession>A0A4P9K665</accession>
<keyword evidence="9 10" id="KW-0413">Isomerase</keyword>
<evidence type="ECO:0000256" key="9">
    <source>
        <dbReference type="ARBA" id="ARBA00023235"/>
    </source>
</evidence>
<evidence type="ECO:0000256" key="6">
    <source>
        <dbReference type="ARBA" id="ARBA00022605"/>
    </source>
</evidence>
<dbReference type="HAMAP" id="MF_00135">
    <property type="entry name" value="PRAI"/>
    <property type="match status" value="1"/>
</dbReference>
<organism evidence="12 13">
    <name type="scientific">Thiomicrorhabdus sediminis</name>
    <dbReference type="NCBI Taxonomy" id="2580412"/>
    <lineage>
        <taxon>Bacteria</taxon>
        <taxon>Pseudomonadati</taxon>
        <taxon>Pseudomonadota</taxon>
        <taxon>Gammaproteobacteria</taxon>
        <taxon>Thiotrichales</taxon>
        <taxon>Piscirickettsiaceae</taxon>
        <taxon>Thiomicrorhabdus</taxon>
    </lineage>
</organism>
<keyword evidence="6 10" id="KW-0028">Amino-acid biosynthesis</keyword>
<evidence type="ECO:0000256" key="8">
    <source>
        <dbReference type="ARBA" id="ARBA00023141"/>
    </source>
</evidence>
<dbReference type="KEGG" id="thig:FE785_03385"/>
<dbReference type="Proteomes" id="UP000304864">
    <property type="component" value="Chromosome"/>
</dbReference>
<evidence type="ECO:0000256" key="5">
    <source>
        <dbReference type="ARBA" id="ARBA00022272"/>
    </source>
</evidence>
<protein>
    <recommendedName>
        <fullName evidence="5 10">N-(5'-phosphoribosyl)anthranilate isomerase</fullName>
        <shortName evidence="10">PRAI</shortName>
        <ecNumber evidence="4 10">5.3.1.24</ecNumber>
    </recommendedName>
</protein>
<dbReference type="Gene3D" id="3.20.20.70">
    <property type="entry name" value="Aldolase class I"/>
    <property type="match status" value="1"/>
</dbReference>
<dbReference type="EMBL" id="CP040602">
    <property type="protein sequence ID" value="QCU89747.1"/>
    <property type="molecule type" value="Genomic_DNA"/>
</dbReference>
<keyword evidence="7 10" id="KW-0822">Tryptophan biosynthesis</keyword>
<dbReference type="AlphaFoldDB" id="A0A4P9K665"/>
<dbReference type="InterPro" id="IPR044643">
    <property type="entry name" value="TrpF_fam"/>
</dbReference>
<dbReference type="GO" id="GO:0004640">
    <property type="term" value="F:phosphoribosylanthranilate isomerase activity"/>
    <property type="evidence" value="ECO:0007669"/>
    <property type="project" value="UniProtKB-UniRule"/>
</dbReference>
<dbReference type="InterPro" id="IPR011060">
    <property type="entry name" value="RibuloseP-bd_barrel"/>
</dbReference>
<evidence type="ECO:0000313" key="12">
    <source>
        <dbReference type="EMBL" id="QCU89747.1"/>
    </source>
</evidence>
<comment type="similarity">
    <text evidence="3 10">Belongs to the TrpF family.</text>
</comment>
<evidence type="ECO:0000313" key="13">
    <source>
        <dbReference type="Proteomes" id="UP000304864"/>
    </source>
</evidence>
<evidence type="ECO:0000259" key="11">
    <source>
        <dbReference type="Pfam" id="PF00697"/>
    </source>
</evidence>
<gene>
    <name evidence="10" type="primary">trpF</name>
    <name evidence="12" type="ORF">FE785_03385</name>
</gene>
<comment type="catalytic activity">
    <reaction evidence="1 10">
        <text>N-(5-phospho-beta-D-ribosyl)anthranilate = 1-(2-carboxyphenylamino)-1-deoxy-D-ribulose 5-phosphate</text>
        <dbReference type="Rhea" id="RHEA:21540"/>
        <dbReference type="ChEBI" id="CHEBI:18277"/>
        <dbReference type="ChEBI" id="CHEBI:58613"/>
        <dbReference type="EC" id="5.3.1.24"/>
    </reaction>
</comment>
<keyword evidence="13" id="KW-1185">Reference proteome</keyword>
<comment type="pathway">
    <text evidence="2 10">Amino-acid biosynthesis; L-tryptophan biosynthesis; L-tryptophan from chorismate: step 3/5.</text>
</comment>
<evidence type="ECO:0000256" key="3">
    <source>
        <dbReference type="ARBA" id="ARBA00007571"/>
    </source>
</evidence>
<evidence type="ECO:0000256" key="7">
    <source>
        <dbReference type="ARBA" id="ARBA00022822"/>
    </source>
</evidence>
<dbReference type="GO" id="GO:0000162">
    <property type="term" value="P:L-tryptophan biosynthetic process"/>
    <property type="evidence" value="ECO:0007669"/>
    <property type="project" value="UniProtKB-UniRule"/>
</dbReference>
<dbReference type="NCBIfam" id="NF002298">
    <property type="entry name" value="PRK01222.1-4"/>
    <property type="match status" value="1"/>
</dbReference>
<dbReference type="PANTHER" id="PTHR42894">
    <property type="entry name" value="N-(5'-PHOSPHORIBOSYL)ANTHRANILATE ISOMERASE"/>
    <property type="match status" value="1"/>
</dbReference>
<dbReference type="InterPro" id="IPR013785">
    <property type="entry name" value="Aldolase_TIM"/>
</dbReference>
<keyword evidence="8 10" id="KW-0057">Aromatic amino acid biosynthesis</keyword>
<dbReference type="UniPathway" id="UPA00035">
    <property type="reaction ID" value="UER00042"/>
</dbReference>